<evidence type="ECO:0000313" key="5">
    <source>
        <dbReference type="Proteomes" id="UP000001073"/>
    </source>
</evidence>
<dbReference type="Gene3D" id="3.40.950.10">
    <property type="entry name" value="Fe-only Hydrogenase (Larger Subunit), Chain L, domain 3"/>
    <property type="match status" value="2"/>
</dbReference>
<dbReference type="EMBL" id="ADFV01117487">
    <property type="status" value="NOT_ANNOTATED_CDS"/>
    <property type="molecule type" value="Genomic_DNA"/>
</dbReference>
<dbReference type="EMBL" id="ADFV01117485">
    <property type="status" value="NOT_ANNOTATED_CDS"/>
    <property type="molecule type" value="Genomic_DNA"/>
</dbReference>
<dbReference type="GeneTree" id="ENSGT00940000153514"/>
<dbReference type="InterPro" id="IPR004108">
    <property type="entry name" value="Fe_hydrogenase_lsu_C"/>
</dbReference>
<dbReference type="GO" id="GO:0005730">
    <property type="term" value="C:nucleolus"/>
    <property type="evidence" value="ECO:0007669"/>
    <property type="project" value="Ensembl"/>
</dbReference>
<sequence>MKCEHCTRKECSKKTKTDDQENVSADALSPAQENGEKGEFHKLADAKIFLSDCLACDSCMTAEEGVQLSQQNAKDFFRVLNLNKKCDTSKHKVLVVSVCPQSLPYFAAKFNLSVTDASRRLCGFLKSLGVHYVFDTTIAADFSILESQKEFVRRYRQHSEEERTLPMLTSACPGWVRYAERVLGCPITAHLCTARSPQQVMGSLVKDYFARQQVQEEMGSAFPVLPGGSTGWGALTTPSPEGGTLNMGAPLPQNLSPEKIFHVIVAPCYDKKLEALQESLPPALHGSRGADCVLTSGEIAQIMEQGDLSVKDAAVDTLFGDLKEDKVTRHDGASSDGHLAHIFRHAAKELFNEDVEEVTYRALRNKDFQEVTLEKNGEVVLRFAAAYGFRNEFHHIGTLACAASPRCLNGRGQAQTPDGHADKGIYADIPVRRPESSAHVQELYQEWLEGINSPKAREVLHTTYQSQERGAHSLDIKW</sequence>
<dbReference type="InParanoid" id="G1QP90"/>
<keyword evidence="5" id="KW-1185">Reference proteome</keyword>
<dbReference type="InterPro" id="IPR009016">
    <property type="entry name" value="Fe_hydrogenase"/>
</dbReference>
<dbReference type="Ensembl" id="ENSNLET00000002902.2">
    <property type="protein sequence ID" value="ENSNLEP00000002756.2"/>
    <property type="gene ID" value="ENSNLEG00000002293.2"/>
</dbReference>
<reference evidence="4 5" key="1">
    <citation type="submission" date="2012-10" db="EMBL/GenBank/DDBJ databases">
        <authorList>
            <consortium name="Gibbon Genome Sequencing Consortium"/>
        </authorList>
    </citation>
    <scope>NUCLEOTIDE SEQUENCE [LARGE SCALE GENOMIC DNA]</scope>
</reference>
<dbReference type="Gene3D" id="4.10.260.20">
    <property type="entry name" value="Iron hydrogenase, small subunit"/>
    <property type="match status" value="1"/>
</dbReference>
<dbReference type="GO" id="GO:0005521">
    <property type="term" value="F:lamin binding"/>
    <property type="evidence" value="ECO:0007669"/>
    <property type="project" value="Ensembl"/>
</dbReference>
<dbReference type="Pfam" id="PF02256">
    <property type="entry name" value="Fe_hyd_SSU"/>
    <property type="match status" value="1"/>
</dbReference>
<evidence type="ECO:0000256" key="2">
    <source>
        <dbReference type="SAM" id="MobiDB-lite"/>
    </source>
</evidence>
<dbReference type="Pfam" id="PF02906">
    <property type="entry name" value="Fe_hyd_lg_C"/>
    <property type="match status" value="2"/>
</dbReference>
<dbReference type="EMBL" id="ADFV01117483">
    <property type="status" value="NOT_ANNOTATED_CDS"/>
    <property type="molecule type" value="Genomic_DNA"/>
</dbReference>
<dbReference type="InterPro" id="IPR003149">
    <property type="entry name" value="Fe_hydrogenase_ssu"/>
</dbReference>
<reference evidence="4" key="2">
    <citation type="submission" date="2025-08" db="UniProtKB">
        <authorList>
            <consortium name="Ensembl"/>
        </authorList>
    </citation>
    <scope>IDENTIFICATION</scope>
</reference>
<proteinExistence type="inferred from homology"/>
<dbReference type="GO" id="GO:0005654">
    <property type="term" value="C:nucleoplasm"/>
    <property type="evidence" value="ECO:0007669"/>
    <property type="project" value="Ensembl"/>
</dbReference>
<reference evidence="4" key="3">
    <citation type="submission" date="2025-09" db="UniProtKB">
        <authorList>
            <consortium name="Ensembl"/>
        </authorList>
    </citation>
    <scope>IDENTIFICATION</scope>
</reference>
<comment type="similarity">
    <text evidence="1">Belongs to the NARF family.</text>
</comment>
<evidence type="ECO:0000256" key="1">
    <source>
        <dbReference type="ARBA" id="ARBA00006596"/>
    </source>
</evidence>
<evidence type="ECO:0000259" key="3">
    <source>
        <dbReference type="SMART" id="SM00902"/>
    </source>
</evidence>
<dbReference type="Proteomes" id="UP000001073">
    <property type="component" value="Chromosome 14"/>
</dbReference>
<dbReference type="SUPFAM" id="SSF53920">
    <property type="entry name" value="Fe-only hydrogenase"/>
    <property type="match status" value="1"/>
</dbReference>
<protein>
    <submittedName>
        <fullName evidence="4">Nuclear prelamin A recognition factor</fullName>
    </submittedName>
</protein>
<dbReference type="EMBL" id="ADFV01117484">
    <property type="status" value="NOT_ANNOTATED_CDS"/>
    <property type="molecule type" value="Genomic_DNA"/>
</dbReference>
<dbReference type="FunCoup" id="G1QP90">
    <property type="interactions" value="1865"/>
</dbReference>
<feature type="domain" description="Iron hydrogenase small subunit" evidence="3">
    <location>
        <begin position="420"/>
        <end position="468"/>
    </location>
</feature>
<dbReference type="OMA" id="IKFCEHY"/>
<dbReference type="InterPro" id="IPR036991">
    <property type="entry name" value="Fe_hydrogenase_ssu_sf"/>
</dbReference>
<dbReference type="eggNOG" id="KOG2439">
    <property type="taxonomic scope" value="Eukaryota"/>
</dbReference>
<evidence type="ECO:0000313" key="4">
    <source>
        <dbReference type="Ensembl" id="ENSNLEP00000002756.2"/>
    </source>
</evidence>
<dbReference type="STRING" id="61853.ENSNLEP00000002756"/>
<dbReference type="SMART" id="SM00902">
    <property type="entry name" value="Fe_hyd_SSU"/>
    <property type="match status" value="1"/>
</dbReference>
<feature type="region of interest" description="Disordered" evidence="2">
    <location>
        <begin position="1"/>
        <end position="34"/>
    </location>
</feature>
<dbReference type="EMBL" id="ADFV01117482">
    <property type="status" value="NOT_ANNOTATED_CDS"/>
    <property type="molecule type" value="Genomic_DNA"/>
</dbReference>
<dbReference type="AlphaFoldDB" id="G1QP90"/>
<gene>
    <name evidence="4" type="primary">NARF</name>
</gene>
<dbReference type="InterPro" id="IPR050340">
    <property type="entry name" value="Cytosolic_Fe-S_CAF"/>
</dbReference>
<accession>G1QP90</accession>
<dbReference type="EMBL" id="ADFV01117486">
    <property type="status" value="NOT_ANNOTATED_CDS"/>
    <property type="molecule type" value="Genomic_DNA"/>
</dbReference>
<organism evidence="4 5">
    <name type="scientific">Nomascus leucogenys</name>
    <name type="common">Northern white-cheeked gibbon</name>
    <name type="synonym">Hylobates leucogenys</name>
    <dbReference type="NCBI Taxonomy" id="61853"/>
    <lineage>
        <taxon>Eukaryota</taxon>
        <taxon>Metazoa</taxon>
        <taxon>Chordata</taxon>
        <taxon>Craniata</taxon>
        <taxon>Vertebrata</taxon>
        <taxon>Euteleostomi</taxon>
        <taxon>Mammalia</taxon>
        <taxon>Eutheria</taxon>
        <taxon>Euarchontoglires</taxon>
        <taxon>Primates</taxon>
        <taxon>Haplorrhini</taxon>
        <taxon>Catarrhini</taxon>
        <taxon>Hylobatidae</taxon>
        <taxon>Nomascus</taxon>
    </lineage>
</organism>
<dbReference type="GO" id="GO:0005638">
    <property type="term" value="C:lamin filament"/>
    <property type="evidence" value="ECO:0007669"/>
    <property type="project" value="Ensembl"/>
</dbReference>
<feature type="compositionally biased region" description="Basic and acidic residues" evidence="2">
    <location>
        <begin position="1"/>
        <end position="19"/>
    </location>
</feature>
<dbReference type="PANTHER" id="PTHR11615">
    <property type="entry name" value="NITRATE, FORMATE, IRON DEHYDROGENASE"/>
    <property type="match status" value="1"/>
</dbReference>
<name>G1QP90_NOMLE</name>